<protein>
    <submittedName>
        <fullName evidence="1">Paraflagellar rod component</fullName>
    </submittedName>
</protein>
<name>A0AAW0F545_9TRYP</name>
<dbReference type="PANTHER" id="PTHR31591:SF1">
    <property type="entry name" value="UPF0613 PROTEIN PB24D3.06C"/>
    <property type="match status" value="1"/>
</dbReference>
<evidence type="ECO:0000313" key="1">
    <source>
        <dbReference type="EMBL" id="KAK7200561.1"/>
    </source>
</evidence>
<dbReference type="SUPFAM" id="SSF53474">
    <property type="entry name" value="alpha/beta-Hydrolases"/>
    <property type="match status" value="1"/>
</dbReference>
<dbReference type="Gene3D" id="3.40.50.1820">
    <property type="entry name" value="alpha/beta hydrolase"/>
    <property type="match status" value="1"/>
</dbReference>
<accession>A0AAW0F545</accession>
<organism evidence="1 2">
    <name type="scientific">Novymonas esmeraldas</name>
    <dbReference type="NCBI Taxonomy" id="1808958"/>
    <lineage>
        <taxon>Eukaryota</taxon>
        <taxon>Discoba</taxon>
        <taxon>Euglenozoa</taxon>
        <taxon>Kinetoplastea</taxon>
        <taxon>Metakinetoplastina</taxon>
        <taxon>Trypanosomatida</taxon>
        <taxon>Trypanosomatidae</taxon>
        <taxon>Novymonas</taxon>
    </lineage>
</organism>
<sequence length="317" mass="33443">MEGRLIILPRDGVHQTSVFLSGTASRCILVVGSQSEGLFASPYVQALAELVKGTWSLAQVVLGSSYVGRGAPDHEADADDVDAALAVLAKEHGVREAVLYASGTGVQVALAVMASAPRASMVTRLVLQGGIVAPQSSKLFSVAATRRRVETARALTAAKRGDDAAAMAGEYDMTVTPARLHRNAILTVQEAVWQPVVGESDATCRETLRGVTVPTLFLLSTEASYTKVATAAVPEVQRAARDAIGQPADDVQVSLIAATVDEHRRLLRGNAALAVHTVVEFLQSADARREQREAAAMALAVEAERKKRVELAKALCA</sequence>
<gene>
    <name evidence="1" type="ORF">NESM_000112000</name>
</gene>
<evidence type="ECO:0000313" key="2">
    <source>
        <dbReference type="Proteomes" id="UP001430356"/>
    </source>
</evidence>
<dbReference type="InterPro" id="IPR013744">
    <property type="entry name" value="SidJ"/>
</dbReference>
<proteinExistence type="predicted"/>
<comment type="caution">
    <text evidence="1">The sequence shown here is derived from an EMBL/GenBank/DDBJ whole genome shotgun (WGS) entry which is preliminary data.</text>
</comment>
<dbReference type="InterPro" id="IPR029058">
    <property type="entry name" value="AB_hydrolase_fold"/>
</dbReference>
<dbReference type="PANTHER" id="PTHR31591">
    <property type="entry name" value="UPF0613 PROTEIN PB24D3.06C"/>
    <property type="match status" value="1"/>
</dbReference>
<keyword evidence="2" id="KW-1185">Reference proteome</keyword>
<dbReference type="EMBL" id="JAECZO010000006">
    <property type="protein sequence ID" value="KAK7200561.1"/>
    <property type="molecule type" value="Genomic_DNA"/>
</dbReference>
<dbReference type="Pfam" id="PF08538">
    <property type="entry name" value="DUF1749"/>
    <property type="match status" value="1"/>
</dbReference>
<dbReference type="AlphaFoldDB" id="A0AAW0F545"/>
<dbReference type="Proteomes" id="UP001430356">
    <property type="component" value="Unassembled WGS sequence"/>
</dbReference>
<reference evidence="1 2" key="1">
    <citation type="journal article" date="2021" name="MBio">
        <title>A New Model Trypanosomatid, Novymonas esmeraldas: Genomic Perception of Its 'Candidatus Pandoraea novymonadis' Endosymbiont.</title>
        <authorList>
            <person name="Zakharova A."/>
            <person name="Saura A."/>
            <person name="Butenko A."/>
            <person name="Podesvova L."/>
            <person name="Warmusova S."/>
            <person name="Kostygov A.Y."/>
            <person name="Nenarokova A."/>
            <person name="Lukes J."/>
            <person name="Opperdoes F.R."/>
            <person name="Yurchenko V."/>
        </authorList>
    </citation>
    <scope>NUCLEOTIDE SEQUENCE [LARGE SCALE GENOMIC DNA]</scope>
    <source>
        <strain evidence="1 2">E262AT.01</strain>
    </source>
</reference>